<evidence type="ECO:0000313" key="2">
    <source>
        <dbReference type="EMBL" id="GFS04846.1"/>
    </source>
</evidence>
<comment type="caution">
    <text evidence="2">The sequence shown here is derived from an EMBL/GenBank/DDBJ whole genome shotgun (WGS) entry which is preliminary data.</text>
</comment>
<evidence type="ECO:0000256" key="1">
    <source>
        <dbReference type="SAM" id="MobiDB-lite"/>
    </source>
</evidence>
<organism evidence="2 3">
    <name type="scientific">Elysia marginata</name>
    <dbReference type="NCBI Taxonomy" id="1093978"/>
    <lineage>
        <taxon>Eukaryota</taxon>
        <taxon>Metazoa</taxon>
        <taxon>Spiralia</taxon>
        <taxon>Lophotrochozoa</taxon>
        <taxon>Mollusca</taxon>
        <taxon>Gastropoda</taxon>
        <taxon>Heterobranchia</taxon>
        <taxon>Euthyneura</taxon>
        <taxon>Panpulmonata</taxon>
        <taxon>Sacoglossa</taxon>
        <taxon>Placobranchoidea</taxon>
        <taxon>Plakobranchidae</taxon>
        <taxon>Elysia</taxon>
    </lineage>
</organism>
<proteinExistence type="predicted"/>
<evidence type="ECO:0000313" key="3">
    <source>
        <dbReference type="Proteomes" id="UP000762676"/>
    </source>
</evidence>
<keyword evidence="3" id="KW-1185">Reference proteome</keyword>
<feature type="region of interest" description="Disordered" evidence="1">
    <location>
        <begin position="75"/>
        <end position="126"/>
    </location>
</feature>
<name>A0AAV4I5G4_9GAST</name>
<gene>
    <name evidence="2" type="ORF">ElyMa_004667000</name>
</gene>
<feature type="compositionally biased region" description="Polar residues" evidence="1">
    <location>
        <begin position="75"/>
        <end position="87"/>
    </location>
</feature>
<sequence>MGVIKIKNIPRGHFGGLLSTKTLNQSQKVVTAVLHHRPILCAHHFIHGNSLRNPGKKFMLTMQDHLWDQCAISANTQESNSAKPSQGGQAGDLPRPRVKLPCSPTMDESRTLHPSMIHDQGARTQT</sequence>
<protein>
    <submittedName>
        <fullName evidence="2">Uncharacterized protein</fullName>
    </submittedName>
</protein>
<dbReference type="Proteomes" id="UP000762676">
    <property type="component" value="Unassembled WGS sequence"/>
</dbReference>
<dbReference type="EMBL" id="BMAT01009355">
    <property type="protein sequence ID" value="GFS04846.1"/>
    <property type="molecule type" value="Genomic_DNA"/>
</dbReference>
<reference evidence="2 3" key="1">
    <citation type="journal article" date="2021" name="Elife">
        <title>Chloroplast acquisition without the gene transfer in kleptoplastic sea slugs, Plakobranchus ocellatus.</title>
        <authorList>
            <person name="Maeda T."/>
            <person name="Takahashi S."/>
            <person name="Yoshida T."/>
            <person name="Shimamura S."/>
            <person name="Takaki Y."/>
            <person name="Nagai Y."/>
            <person name="Toyoda A."/>
            <person name="Suzuki Y."/>
            <person name="Arimoto A."/>
            <person name="Ishii H."/>
            <person name="Satoh N."/>
            <person name="Nishiyama T."/>
            <person name="Hasebe M."/>
            <person name="Maruyama T."/>
            <person name="Minagawa J."/>
            <person name="Obokata J."/>
            <person name="Shigenobu S."/>
        </authorList>
    </citation>
    <scope>NUCLEOTIDE SEQUENCE [LARGE SCALE GENOMIC DNA]</scope>
</reference>
<accession>A0AAV4I5G4</accession>
<dbReference type="AlphaFoldDB" id="A0AAV4I5G4"/>